<dbReference type="GO" id="GO:0034707">
    <property type="term" value="C:chloride channel complex"/>
    <property type="evidence" value="ECO:0007669"/>
    <property type="project" value="UniProtKB-KW"/>
</dbReference>
<evidence type="ECO:0000256" key="12">
    <source>
        <dbReference type="ARBA" id="ARBA00023303"/>
    </source>
</evidence>
<dbReference type="AlphaFoldDB" id="A0A8J2WXJ1"/>
<gene>
    <name evidence="15" type="ORF">PECAL_2P29930</name>
</gene>
<keyword evidence="8 14" id="KW-0472">Membrane</keyword>
<evidence type="ECO:0000256" key="11">
    <source>
        <dbReference type="ARBA" id="ARBA00023214"/>
    </source>
</evidence>
<feature type="transmembrane region" description="Helical" evidence="14">
    <location>
        <begin position="228"/>
        <end position="249"/>
    </location>
</feature>
<keyword evidence="12" id="KW-0407">Ion channel</keyword>
<accession>A0A8J2WXJ1</accession>
<evidence type="ECO:0000256" key="5">
    <source>
        <dbReference type="ARBA" id="ARBA00022692"/>
    </source>
</evidence>
<evidence type="ECO:0000256" key="1">
    <source>
        <dbReference type="ARBA" id="ARBA00004651"/>
    </source>
</evidence>
<dbReference type="OrthoDB" id="10659010at2759"/>
<feature type="transmembrane region" description="Helical" evidence="14">
    <location>
        <begin position="261"/>
        <end position="283"/>
    </location>
</feature>
<evidence type="ECO:0000313" key="16">
    <source>
        <dbReference type="Proteomes" id="UP000789595"/>
    </source>
</evidence>
<comment type="similarity">
    <text evidence="2">Belongs to the tweety family.</text>
</comment>
<evidence type="ECO:0000256" key="4">
    <source>
        <dbReference type="ARBA" id="ARBA00022475"/>
    </source>
</evidence>
<evidence type="ECO:0000256" key="7">
    <source>
        <dbReference type="ARBA" id="ARBA00023065"/>
    </source>
</evidence>
<evidence type="ECO:0000256" key="13">
    <source>
        <dbReference type="SAM" id="MobiDB-lite"/>
    </source>
</evidence>
<feature type="transmembrane region" description="Helical" evidence="14">
    <location>
        <begin position="46"/>
        <end position="73"/>
    </location>
</feature>
<comment type="caution">
    <text evidence="15">The sequence shown here is derived from an EMBL/GenBank/DDBJ whole genome shotgun (WGS) entry which is preliminary data.</text>
</comment>
<keyword evidence="9" id="KW-0869">Chloride channel</keyword>
<comment type="subcellular location">
    <subcellularLocation>
        <location evidence="1">Cell membrane</location>
        <topology evidence="1">Multi-pass membrane protein</topology>
    </subcellularLocation>
</comment>
<keyword evidence="3" id="KW-0813">Transport</keyword>
<reference evidence="15" key="1">
    <citation type="submission" date="2021-11" db="EMBL/GenBank/DDBJ databases">
        <authorList>
            <consortium name="Genoscope - CEA"/>
            <person name="William W."/>
        </authorList>
    </citation>
    <scope>NUCLEOTIDE SEQUENCE</scope>
</reference>
<keyword evidence="7" id="KW-0406">Ion transport</keyword>
<dbReference type="PANTHER" id="PTHR12424">
    <property type="entry name" value="TWEETY-RELATED"/>
    <property type="match status" value="1"/>
</dbReference>
<keyword evidence="16" id="KW-1185">Reference proteome</keyword>
<protein>
    <submittedName>
        <fullName evidence="15">Uncharacterized protein</fullName>
    </submittedName>
</protein>
<keyword evidence="10" id="KW-0325">Glycoprotein</keyword>
<dbReference type="GO" id="GO:0005886">
    <property type="term" value="C:plasma membrane"/>
    <property type="evidence" value="ECO:0007669"/>
    <property type="project" value="UniProtKB-SubCell"/>
</dbReference>
<evidence type="ECO:0000256" key="3">
    <source>
        <dbReference type="ARBA" id="ARBA00022448"/>
    </source>
</evidence>
<keyword evidence="5 14" id="KW-0812">Transmembrane</keyword>
<keyword evidence="6 14" id="KW-1133">Transmembrane helix</keyword>
<evidence type="ECO:0000256" key="9">
    <source>
        <dbReference type="ARBA" id="ARBA00023173"/>
    </source>
</evidence>
<evidence type="ECO:0000256" key="14">
    <source>
        <dbReference type="SAM" id="Phobius"/>
    </source>
</evidence>
<name>A0A8J2WXJ1_9STRA</name>
<feature type="compositionally biased region" description="Basic and acidic residues" evidence="13">
    <location>
        <begin position="455"/>
        <end position="474"/>
    </location>
</feature>
<feature type="transmembrane region" description="Helical" evidence="14">
    <location>
        <begin position="106"/>
        <end position="125"/>
    </location>
</feature>
<dbReference type="PANTHER" id="PTHR12424:SF8">
    <property type="entry name" value="PROTEIN TWEETY"/>
    <property type="match status" value="1"/>
</dbReference>
<evidence type="ECO:0000256" key="8">
    <source>
        <dbReference type="ARBA" id="ARBA00023136"/>
    </source>
</evidence>
<dbReference type="GO" id="GO:0072320">
    <property type="term" value="F:volume-sensitive chloride channel activity"/>
    <property type="evidence" value="ECO:0007669"/>
    <property type="project" value="TreeGrafter"/>
</dbReference>
<feature type="region of interest" description="Disordered" evidence="13">
    <location>
        <begin position="455"/>
        <end position="498"/>
    </location>
</feature>
<evidence type="ECO:0000313" key="15">
    <source>
        <dbReference type="EMBL" id="CAH0369850.1"/>
    </source>
</evidence>
<dbReference type="GO" id="GO:0005229">
    <property type="term" value="F:intracellularly calcium-gated chloride channel activity"/>
    <property type="evidence" value="ECO:0007669"/>
    <property type="project" value="TreeGrafter"/>
</dbReference>
<sequence>MRVWKERFELLDSTIAPTQTPIELVDQYHDTPRLRESRSFDADEQYWYISFDVVISVLVCCAALLIFYGVYVYTRKHCWRCQRAVEGSEQRQCCHTGKDASRAQRVGLVVWLVIAVVVFAVLTVITQQKLDNTLHNLHGGVNDLGDAFDAIDAQTASLDDIGARTLETSQEIFCVDLCVDDSFEKLIMDAAEDFAAAAADAADIAADAAADANKLGSRLKGHGRWLDLALLVLLAFVVLILPCAAYGGLTKSPRLLEHWAARWACFVVACLAVLLAFEFGVLVKVSDFCVAPDANFRDLVDRRIAISSADAELVDYYVSCGGANPLLAPLNNSLAEITFLDDAAALALATGACAPAQSLEELRVLMVAADAQLDSVQTAAACDAVTPIYQDLVHDTLCRKFVRSLNAMGVSHAVVGVALYVFLYAANYVSETILLEAERRDIKAQVGSRNLEDDFRASRDEERTRGEETKEDFSRPSQHYFSGWSVGGSAWTGTDSVT</sequence>
<evidence type="ECO:0000256" key="10">
    <source>
        <dbReference type="ARBA" id="ARBA00023180"/>
    </source>
</evidence>
<evidence type="ECO:0000256" key="2">
    <source>
        <dbReference type="ARBA" id="ARBA00009849"/>
    </source>
</evidence>
<proteinExistence type="inferred from homology"/>
<organism evidence="15 16">
    <name type="scientific">Pelagomonas calceolata</name>
    <dbReference type="NCBI Taxonomy" id="35677"/>
    <lineage>
        <taxon>Eukaryota</taxon>
        <taxon>Sar</taxon>
        <taxon>Stramenopiles</taxon>
        <taxon>Ochrophyta</taxon>
        <taxon>Pelagophyceae</taxon>
        <taxon>Pelagomonadales</taxon>
        <taxon>Pelagomonadaceae</taxon>
        <taxon>Pelagomonas</taxon>
    </lineage>
</organism>
<dbReference type="EMBL" id="CAKKNE010000002">
    <property type="protein sequence ID" value="CAH0369850.1"/>
    <property type="molecule type" value="Genomic_DNA"/>
</dbReference>
<dbReference type="InterPro" id="IPR006990">
    <property type="entry name" value="Tweety"/>
</dbReference>
<keyword evidence="11" id="KW-0868">Chloride</keyword>
<dbReference type="Proteomes" id="UP000789595">
    <property type="component" value="Unassembled WGS sequence"/>
</dbReference>
<keyword evidence="4" id="KW-1003">Cell membrane</keyword>
<evidence type="ECO:0000256" key="6">
    <source>
        <dbReference type="ARBA" id="ARBA00022989"/>
    </source>
</evidence>